<evidence type="ECO:0000313" key="3">
    <source>
        <dbReference type="Proteomes" id="UP000054466"/>
    </source>
</evidence>
<gene>
    <name evidence="2" type="ORF">PV07_05179</name>
</gene>
<feature type="compositionally biased region" description="Acidic residues" evidence="1">
    <location>
        <begin position="243"/>
        <end position="259"/>
    </location>
</feature>
<dbReference type="AlphaFoldDB" id="A0A0D2CGM6"/>
<feature type="region of interest" description="Disordered" evidence="1">
    <location>
        <begin position="74"/>
        <end position="93"/>
    </location>
</feature>
<dbReference type="RefSeq" id="XP_016249576.1">
    <property type="nucleotide sequence ID" value="XM_016392057.1"/>
</dbReference>
<dbReference type="HOGENOM" id="CLU_844687_0_0_1"/>
<dbReference type="VEuPathDB" id="FungiDB:PV07_05179"/>
<proteinExistence type="predicted"/>
<feature type="compositionally biased region" description="Acidic residues" evidence="1">
    <location>
        <begin position="158"/>
        <end position="172"/>
    </location>
</feature>
<feature type="region of interest" description="Disordered" evidence="1">
    <location>
        <begin position="199"/>
        <end position="226"/>
    </location>
</feature>
<feature type="compositionally biased region" description="Basic and acidic residues" evidence="1">
    <location>
        <begin position="173"/>
        <end position="183"/>
    </location>
</feature>
<reference evidence="2 3" key="1">
    <citation type="submission" date="2015-01" db="EMBL/GenBank/DDBJ databases">
        <title>The Genome Sequence of Cladophialophora immunda CBS83496.</title>
        <authorList>
            <consortium name="The Broad Institute Genomics Platform"/>
            <person name="Cuomo C."/>
            <person name="de Hoog S."/>
            <person name="Gorbushina A."/>
            <person name="Stielow B."/>
            <person name="Teixiera M."/>
            <person name="Abouelleil A."/>
            <person name="Chapman S.B."/>
            <person name="Priest M."/>
            <person name="Young S.K."/>
            <person name="Wortman J."/>
            <person name="Nusbaum C."/>
            <person name="Birren B."/>
        </authorList>
    </citation>
    <scope>NUCLEOTIDE SEQUENCE [LARGE SCALE GENOMIC DNA]</scope>
    <source>
        <strain evidence="2 3">CBS 83496</strain>
    </source>
</reference>
<protein>
    <submittedName>
        <fullName evidence="2">Uncharacterized protein</fullName>
    </submittedName>
</protein>
<name>A0A0D2CGM6_9EURO</name>
<accession>A0A0D2CGM6</accession>
<feature type="region of interest" description="Disordered" evidence="1">
    <location>
        <begin position="238"/>
        <end position="260"/>
    </location>
</feature>
<dbReference type="EMBL" id="KN847042">
    <property type="protein sequence ID" value="KIW29360.1"/>
    <property type="molecule type" value="Genomic_DNA"/>
</dbReference>
<dbReference type="GeneID" id="27344373"/>
<dbReference type="OrthoDB" id="10403818at2759"/>
<sequence>MCYLCGTPKYNLAHLGITDPEPPYTINIYVDEVKQLHRRGVNSVNKDQYPKEGFRVYGGSSSRSALAILGAPDTRRKRHAHPMAGCPSARKRPTNLTRRQTDHKLYRIRNRRQAALDIPNDTRKDTVLEEDVSERRVPLFRHDGDLYHVTSRNNGNDFDNDENDSSSDNVDDNGDHEANDKGVSKKTIAMANYEIDDEDESMWQQSLRWPAPPRPTGGLYDGKDHGIANKERVKATYLRSGQDDENEDHRDDDDDDDDEIVHYHTSNLEPSDSRGLTAMTIAFRPQGEIYGIIGEDRSELHACAFLCSLRISARVHPTQQKGIIASIER</sequence>
<evidence type="ECO:0000256" key="1">
    <source>
        <dbReference type="SAM" id="MobiDB-lite"/>
    </source>
</evidence>
<organism evidence="2 3">
    <name type="scientific">Cladophialophora immunda</name>
    <dbReference type="NCBI Taxonomy" id="569365"/>
    <lineage>
        <taxon>Eukaryota</taxon>
        <taxon>Fungi</taxon>
        <taxon>Dikarya</taxon>
        <taxon>Ascomycota</taxon>
        <taxon>Pezizomycotina</taxon>
        <taxon>Eurotiomycetes</taxon>
        <taxon>Chaetothyriomycetidae</taxon>
        <taxon>Chaetothyriales</taxon>
        <taxon>Herpotrichiellaceae</taxon>
        <taxon>Cladophialophora</taxon>
    </lineage>
</organism>
<evidence type="ECO:0000313" key="2">
    <source>
        <dbReference type="EMBL" id="KIW29360.1"/>
    </source>
</evidence>
<keyword evidence="3" id="KW-1185">Reference proteome</keyword>
<dbReference type="Proteomes" id="UP000054466">
    <property type="component" value="Unassembled WGS sequence"/>
</dbReference>
<feature type="region of interest" description="Disordered" evidence="1">
    <location>
        <begin position="146"/>
        <end position="185"/>
    </location>
</feature>